<keyword evidence="2" id="KW-1185">Reference proteome</keyword>
<reference evidence="1" key="1">
    <citation type="submission" date="2022-06" db="EMBL/GenBank/DDBJ databases">
        <authorList>
            <person name="Dietemann V."/>
            <person name="Ory F."/>
            <person name="Dainat B."/>
            <person name="Oberhansli S."/>
        </authorList>
    </citation>
    <scope>NUCLEOTIDE SEQUENCE</scope>
    <source>
        <strain evidence="1">Ena-SAMPLE-TAB-26-04-2022-14:26:32:270-5432</strain>
    </source>
</reference>
<dbReference type="EMBL" id="CALYLO010000002">
    <property type="protein sequence ID" value="CAH8244662.1"/>
    <property type="molecule type" value="Genomic_DNA"/>
</dbReference>
<dbReference type="Proteomes" id="UP001154322">
    <property type="component" value="Unassembled WGS sequence"/>
</dbReference>
<evidence type="ECO:0000313" key="2">
    <source>
        <dbReference type="Proteomes" id="UP001154322"/>
    </source>
</evidence>
<accession>A0ABN8U4G7</accession>
<gene>
    <name evidence="1" type="ORF">WJ0W_001892</name>
</gene>
<sequence length="88" mass="9578">MPKTHCFPSITLLGRHARCGPALPGGRPDQVCIARTVGRRPPILLHQAYCSGPCPVFVRIKAYGLGAVPPIRIPAARRSPLTLRENMQ</sequence>
<comment type="caution">
    <text evidence="1">The sequence shown here is derived from an EMBL/GenBank/DDBJ whole genome shotgun (WGS) entry which is preliminary data.</text>
</comment>
<organism evidence="1 2">
    <name type="scientific">Paenibacillus melissococcoides</name>
    <dbReference type="NCBI Taxonomy" id="2912268"/>
    <lineage>
        <taxon>Bacteria</taxon>
        <taxon>Bacillati</taxon>
        <taxon>Bacillota</taxon>
        <taxon>Bacilli</taxon>
        <taxon>Bacillales</taxon>
        <taxon>Paenibacillaceae</taxon>
        <taxon>Paenibacillus</taxon>
    </lineage>
</organism>
<evidence type="ECO:0000313" key="1">
    <source>
        <dbReference type="EMBL" id="CAH8244662.1"/>
    </source>
</evidence>
<name>A0ABN8U4G7_9BACL</name>
<protein>
    <submittedName>
        <fullName evidence="1">Uncharacterized protein</fullName>
    </submittedName>
</protein>
<proteinExistence type="predicted"/>